<dbReference type="GO" id="GO:0046872">
    <property type="term" value="F:metal ion binding"/>
    <property type="evidence" value="ECO:0007669"/>
    <property type="project" value="UniProtKB-KW"/>
</dbReference>
<dbReference type="Proteomes" id="UP000325273">
    <property type="component" value="Unassembled WGS sequence"/>
</dbReference>
<dbReference type="Gene3D" id="3.90.380.10">
    <property type="entry name" value="Naphthalene 1,2-dioxygenase Alpha Subunit, Chain A, domain 1"/>
    <property type="match status" value="1"/>
</dbReference>
<evidence type="ECO:0000313" key="7">
    <source>
        <dbReference type="EMBL" id="KAA1014480.1"/>
    </source>
</evidence>
<dbReference type="InterPro" id="IPR017941">
    <property type="entry name" value="Rieske_2Fe-2S"/>
</dbReference>
<feature type="domain" description="Rieske" evidence="6">
    <location>
        <begin position="28"/>
        <end position="131"/>
    </location>
</feature>
<evidence type="ECO:0000256" key="1">
    <source>
        <dbReference type="ARBA" id="ARBA00022714"/>
    </source>
</evidence>
<keyword evidence="2" id="KW-0479">Metal-binding</keyword>
<dbReference type="PROSITE" id="PS51296">
    <property type="entry name" value="RIESKE"/>
    <property type="match status" value="1"/>
</dbReference>
<evidence type="ECO:0000313" key="8">
    <source>
        <dbReference type="Proteomes" id="UP000325273"/>
    </source>
</evidence>
<keyword evidence="1" id="KW-0001">2Fe-2S</keyword>
<dbReference type="PANTHER" id="PTHR21266">
    <property type="entry name" value="IRON-SULFUR DOMAIN CONTAINING PROTEIN"/>
    <property type="match status" value="1"/>
</dbReference>
<dbReference type="AlphaFoldDB" id="A0A5B0HHC5"/>
<keyword evidence="4" id="KW-0408">Iron</keyword>
<organism evidence="7 8">
    <name type="scientific">Paraburkholderia panacisoli</name>
    <dbReference type="NCBI Taxonomy" id="2603818"/>
    <lineage>
        <taxon>Bacteria</taxon>
        <taxon>Pseudomonadati</taxon>
        <taxon>Pseudomonadota</taxon>
        <taxon>Betaproteobacteria</taxon>
        <taxon>Burkholderiales</taxon>
        <taxon>Burkholderiaceae</taxon>
        <taxon>Paraburkholderia</taxon>
    </lineage>
</organism>
<dbReference type="SUPFAM" id="SSF55961">
    <property type="entry name" value="Bet v1-like"/>
    <property type="match status" value="1"/>
</dbReference>
<accession>A0A5B0HHC5</accession>
<proteinExistence type="predicted"/>
<comment type="caution">
    <text evidence="7">The sequence shown here is derived from an EMBL/GenBank/DDBJ whole genome shotgun (WGS) entry which is preliminary data.</text>
</comment>
<keyword evidence="8" id="KW-1185">Reference proteome</keyword>
<protein>
    <submittedName>
        <fullName evidence="7">Rieske 2Fe-2S domain-containing protein</fullName>
    </submittedName>
</protein>
<dbReference type="InterPro" id="IPR050584">
    <property type="entry name" value="Cholesterol_7-desaturase"/>
</dbReference>
<evidence type="ECO:0000256" key="2">
    <source>
        <dbReference type="ARBA" id="ARBA00022723"/>
    </source>
</evidence>
<dbReference type="Pfam" id="PF00355">
    <property type="entry name" value="Rieske"/>
    <property type="match status" value="1"/>
</dbReference>
<name>A0A5B0HHC5_9BURK</name>
<dbReference type="RefSeq" id="WP_149669048.1">
    <property type="nucleotide sequence ID" value="NZ_VTUZ01000003.1"/>
</dbReference>
<evidence type="ECO:0000256" key="4">
    <source>
        <dbReference type="ARBA" id="ARBA00023004"/>
    </source>
</evidence>
<dbReference type="SUPFAM" id="SSF50022">
    <property type="entry name" value="ISP domain"/>
    <property type="match status" value="1"/>
</dbReference>
<gene>
    <name evidence="7" type="ORF">FVF58_06465</name>
</gene>
<evidence type="ECO:0000259" key="6">
    <source>
        <dbReference type="PROSITE" id="PS51296"/>
    </source>
</evidence>
<evidence type="ECO:0000256" key="3">
    <source>
        <dbReference type="ARBA" id="ARBA00023002"/>
    </source>
</evidence>
<dbReference type="Gene3D" id="2.102.10.10">
    <property type="entry name" value="Rieske [2Fe-2S] iron-sulphur domain"/>
    <property type="match status" value="1"/>
</dbReference>
<evidence type="ECO:0000256" key="5">
    <source>
        <dbReference type="ARBA" id="ARBA00023014"/>
    </source>
</evidence>
<reference evidence="7 8" key="1">
    <citation type="submission" date="2019-08" db="EMBL/GenBank/DDBJ databases">
        <title>Paraburkholderia sp. DCY113.</title>
        <authorList>
            <person name="Kang J."/>
        </authorList>
    </citation>
    <scope>NUCLEOTIDE SEQUENCE [LARGE SCALE GENOMIC DNA]</scope>
    <source>
        <strain evidence="7 8">DCY113</strain>
    </source>
</reference>
<sequence length="449" mass="50944">MLTAAMNERLTRVGPDTPGGELMRRYWIPIAPYSQLDENPVRKVRVLGEDLVLYKDKSGTLGLVGDRCLHRNVDLQFGIPDQCGLRCPYHGWLFNEGGKCVERPMEATPRGEIKQKLKAYPVQELGGLVFAYLGPQPAPALPRWDLFVWPNAIRQIGIMTINCNWLQCHENTGDPTHSAWAHGHMFQYVLEQQGRYEEAAARAEHTLHTRLKTGIGIKELYANETETGISKGVRYSQELGADSDYTREHSTVIFPFFTQTGKTGAPRSEYQIRVPIDDTHTYHICYQVYAAPPGVEAPQQDSVPWYEPPRHDENGKPILDYVLAQDALVWDAQGAITDRTAELLGRTDIPIVLLRRQLDQQIGRVEEGLDPINFYRESPDIIYGSGSAPDYSKPLLKHNFRKLYHRGFFNDDADRYGPALELVKDLHRKIEEFETAQQNALEKTESGSN</sequence>
<dbReference type="GO" id="GO:0016491">
    <property type="term" value="F:oxidoreductase activity"/>
    <property type="evidence" value="ECO:0007669"/>
    <property type="project" value="UniProtKB-KW"/>
</dbReference>
<dbReference type="InterPro" id="IPR036922">
    <property type="entry name" value="Rieske_2Fe-2S_sf"/>
</dbReference>
<keyword evidence="3" id="KW-0560">Oxidoreductase</keyword>
<dbReference type="PANTHER" id="PTHR21266:SF59">
    <property type="entry name" value="BLR4922 PROTEIN"/>
    <property type="match status" value="1"/>
</dbReference>
<dbReference type="GO" id="GO:0051537">
    <property type="term" value="F:2 iron, 2 sulfur cluster binding"/>
    <property type="evidence" value="ECO:0007669"/>
    <property type="project" value="UniProtKB-KW"/>
</dbReference>
<dbReference type="EMBL" id="VTUZ01000003">
    <property type="protein sequence ID" value="KAA1014480.1"/>
    <property type="molecule type" value="Genomic_DNA"/>
</dbReference>
<keyword evidence="5" id="KW-0411">Iron-sulfur</keyword>